<evidence type="ECO:0000256" key="1">
    <source>
        <dbReference type="SAM" id="Phobius"/>
    </source>
</evidence>
<accession>A0ABW6PPR6</accession>
<gene>
    <name evidence="2" type="ORF">ACFYTF_16355</name>
</gene>
<comment type="caution">
    <text evidence="2">The sequence shown here is derived from an EMBL/GenBank/DDBJ whole genome shotgun (WGS) entry which is preliminary data.</text>
</comment>
<sequence>MTSVLRRMAFGVLALLFGAGAVFGAVQPVNAVAYLLGLGDEVTVRIEEGSIGSIGTGSRAGVGRILEDGREVRLADVHAGEIVRARTVLIDIGSINHAYHTPAAAATDFLWLIGMLILGGPALLFALAAFPGFGDRVRDA</sequence>
<keyword evidence="1" id="KW-0812">Transmembrane</keyword>
<evidence type="ECO:0000313" key="2">
    <source>
        <dbReference type="EMBL" id="MFF0544404.1"/>
    </source>
</evidence>
<organism evidence="2 3">
    <name type="scientific">Nocardia thailandica</name>
    <dbReference type="NCBI Taxonomy" id="257275"/>
    <lineage>
        <taxon>Bacteria</taxon>
        <taxon>Bacillati</taxon>
        <taxon>Actinomycetota</taxon>
        <taxon>Actinomycetes</taxon>
        <taxon>Mycobacteriales</taxon>
        <taxon>Nocardiaceae</taxon>
        <taxon>Nocardia</taxon>
    </lineage>
</organism>
<keyword evidence="3" id="KW-1185">Reference proteome</keyword>
<evidence type="ECO:0008006" key="4">
    <source>
        <dbReference type="Google" id="ProtNLM"/>
    </source>
</evidence>
<keyword evidence="1" id="KW-1133">Transmembrane helix</keyword>
<dbReference type="EMBL" id="JBIAMX010000009">
    <property type="protein sequence ID" value="MFF0544404.1"/>
    <property type="molecule type" value="Genomic_DNA"/>
</dbReference>
<reference evidence="2 3" key="1">
    <citation type="submission" date="2024-10" db="EMBL/GenBank/DDBJ databases">
        <title>The Natural Products Discovery Center: Release of the First 8490 Sequenced Strains for Exploring Actinobacteria Biosynthetic Diversity.</title>
        <authorList>
            <person name="Kalkreuter E."/>
            <person name="Kautsar S.A."/>
            <person name="Yang D."/>
            <person name="Bader C.D."/>
            <person name="Teijaro C.N."/>
            <person name="Fluegel L."/>
            <person name="Davis C.M."/>
            <person name="Simpson J.R."/>
            <person name="Lauterbach L."/>
            <person name="Steele A.D."/>
            <person name="Gui C."/>
            <person name="Meng S."/>
            <person name="Li G."/>
            <person name="Viehrig K."/>
            <person name="Ye F."/>
            <person name="Su P."/>
            <person name="Kiefer A.F."/>
            <person name="Nichols A."/>
            <person name="Cepeda A.J."/>
            <person name="Yan W."/>
            <person name="Fan B."/>
            <person name="Jiang Y."/>
            <person name="Adhikari A."/>
            <person name="Zheng C.-J."/>
            <person name="Schuster L."/>
            <person name="Cowan T.M."/>
            <person name="Smanski M.J."/>
            <person name="Chevrette M.G."/>
            <person name="De Carvalho L.P.S."/>
            <person name="Shen B."/>
        </authorList>
    </citation>
    <scope>NUCLEOTIDE SEQUENCE [LARGE SCALE GENOMIC DNA]</scope>
    <source>
        <strain evidence="2 3">NPDC004045</strain>
    </source>
</reference>
<dbReference type="Proteomes" id="UP001601444">
    <property type="component" value="Unassembled WGS sequence"/>
</dbReference>
<dbReference type="RefSeq" id="WP_387700973.1">
    <property type="nucleotide sequence ID" value="NZ_JBIAMX010000009.1"/>
</dbReference>
<protein>
    <recommendedName>
        <fullName evidence="4">DUF3592 domain-containing protein</fullName>
    </recommendedName>
</protein>
<feature type="transmembrane region" description="Helical" evidence="1">
    <location>
        <begin position="109"/>
        <end position="130"/>
    </location>
</feature>
<evidence type="ECO:0000313" key="3">
    <source>
        <dbReference type="Proteomes" id="UP001601444"/>
    </source>
</evidence>
<proteinExistence type="predicted"/>
<keyword evidence="1" id="KW-0472">Membrane</keyword>
<name>A0ABW6PPR6_9NOCA</name>